<keyword evidence="2" id="KW-1185">Reference proteome</keyword>
<dbReference type="Proteomes" id="UP001059597">
    <property type="component" value="Chromosome"/>
</dbReference>
<evidence type="ECO:0000313" key="1">
    <source>
        <dbReference type="EMBL" id="BDM69477.1"/>
    </source>
</evidence>
<proteinExistence type="predicted"/>
<organism evidence="1 2">
    <name type="scientific">Streptomyces nigrescens</name>
    <dbReference type="NCBI Taxonomy" id="1920"/>
    <lineage>
        <taxon>Bacteria</taxon>
        <taxon>Bacillati</taxon>
        <taxon>Actinomycetota</taxon>
        <taxon>Actinomycetes</taxon>
        <taxon>Kitasatosporales</taxon>
        <taxon>Streptomycetaceae</taxon>
        <taxon>Streptomyces</taxon>
    </lineage>
</organism>
<evidence type="ECO:0000313" key="2">
    <source>
        <dbReference type="Proteomes" id="UP001059597"/>
    </source>
</evidence>
<dbReference type="RefSeq" id="WP_261953373.1">
    <property type="nucleotide sequence ID" value="NZ_AP026073.1"/>
</dbReference>
<protein>
    <submittedName>
        <fullName evidence="1">Uncharacterized protein</fullName>
    </submittedName>
</protein>
<sequence>MIPRRVKDTLPELEAFAHAIQARRPAEGTWCEAWAVRDVVITDDIVVTAGADGTGIRLAPPEGSGY</sequence>
<reference evidence="1" key="1">
    <citation type="submission" date="2022-06" db="EMBL/GenBank/DDBJ databases">
        <title>Complete genome sequence of Streptomyces nigrescens HEK616.</title>
        <authorList>
            <person name="Asamizu S."/>
            <person name="Onaka H."/>
        </authorList>
    </citation>
    <scope>NUCLEOTIDE SEQUENCE</scope>
    <source>
        <strain evidence="1">HEK616</strain>
    </source>
</reference>
<gene>
    <name evidence="1" type="ORF">HEK616_29640</name>
</gene>
<dbReference type="EMBL" id="AP026073">
    <property type="protein sequence ID" value="BDM69477.1"/>
    <property type="molecule type" value="Genomic_DNA"/>
</dbReference>
<accession>A0ABM7ZT89</accession>
<name>A0ABM7ZT89_STRNI</name>